<dbReference type="AlphaFoldDB" id="A0A3D0KBW9"/>
<dbReference type="Gene3D" id="1.10.3210.10">
    <property type="entry name" value="Hypothetical protein af1432"/>
    <property type="match status" value="1"/>
</dbReference>
<evidence type="ECO:0000256" key="3">
    <source>
        <dbReference type="ARBA" id="ARBA00034247"/>
    </source>
</evidence>
<evidence type="ECO:0000259" key="4">
    <source>
        <dbReference type="PROSITE" id="PS50887"/>
    </source>
</evidence>
<dbReference type="CDD" id="cd01949">
    <property type="entry name" value="GGDEF"/>
    <property type="match status" value="1"/>
</dbReference>
<comment type="catalytic activity">
    <reaction evidence="3">
        <text>2 GTP = 3',3'-c-di-GMP + 2 diphosphate</text>
        <dbReference type="Rhea" id="RHEA:24898"/>
        <dbReference type="ChEBI" id="CHEBI:33019"/>
        <dbReference type="ChEBI" id="CHEBI:37565"/>
        <dbReference type="ChEBI" id="CHEBI:58805"/>
        <dbReference type="EC" id="2.7.7.65"/>
    </reaction>
</comment>
<evidence type="ECO:0000259" key="5">
    <source>
        <dbReference type="PROSITE" id="PS51833"/>
    </source>
</evidence>
<comment type="cofactor">
    <cofactor evidence="1">
        <name>Mg(2+)</name>
        <dbReference type="ChEBI" id="CHEBI:18420"/>
    </cofactor>
</comment>
<reference evidence="6" key="1">
    <citation type="journal article" date="2018" name="Nat. Biotechnol.">
        <title>A standardized bacterial taxonomy based on genome phylogeny substantially revises the tree of life.</title>
        <authorList>
            <person name="Parks D.H."/>
            <person name="Chuvochina M."/>
            <person name="Waite D.W."/>
            <person name="Rinke C."/>
            <person name="Skarshewski A."/>
            <person name="Chaumeil P.A."/>
            <person name="Hugenholtz P."/>
        </authorList>
    </citation>
    <scope>NUCLEOTIDE SEQUENCE [LARGE SCALE GENOMIC DNA]</scope>
    <source>
        <strain evidence="6">UBA11284</strain>
    </source>
</reference>
<dbReference type="Pfam" id="PF00990">
    <property type="entry name" value="GGDEF"/>
    <property type="match status" value="1"/>
</dbReference>
<dbReference type="FunFam" id="3.30.70.270:FF:000001">
    <property type="entry name" value="Diguanylate cyclase domain protein"/>
    <property type="match status" value="1"/>
</dbReference>
<dbReference type="InterPro" id="IPR050469">
    <property type="entry name" value="Diguanylate_Cyclase"/>
</dbReference>
<protein>
    <recommendedName>
        <fullName evidence="2">diguanylate cyclase</fullName>
        <ecNumber evidence="2">2.7.7.65</ecNumber>
    </recommendedName>
</protein>
<dbReference type="InterPro" id="IPR000160">
    <property type="entry name" value="GGDEF_dom"/>
</dbReference>
<dbReference type="Pfam" id="PF08668">
    <property type="entry name" value="HDOD"/>
    <property type="match status" value="1"/>
</dbReference>
<feature type="domain" description="HDOD" evidence="5">
    <location>
        <begin position="33"/>
        <end position="225"/>
    </location>
</feature>
<dbReference type="PROSITE" id="PS51833">
    <property type="entry name" value="HDOD"/>
    <property type="match status" value="1"/>
</dbReference>
<dbReference type="SUPFAM" id="SSF55073">
    <property type="entry name" value="Nucleotide cyclase"/>
    <property type="match status" value="1"/>
</dbReference>
<dbReference type="InterPro" id="IPR043128">
    <property type="entry name" value="Rev_trsase/Diguanyl_cyclase"/>
</dbReference>
<organism evidence="6">
    <name type="scientific">Halomonas campaniensis</name>
    <dbReference type="NCBI Taxonomy" id="213554"/>
    <lineage>
        <taxon>Bacteria</taxon>
        <taxon>Pseudomonadati</taxon>
        <taxon>Pseudomonadota</taxon>
        <taxon>Gammaproteobacteria</taxon>
        <taxon>Oceanospirillales</taxon>
        <taxon>Halomonadaceae</taxon>
        <taxon>Halomonas</taxon>
    </lineage>
</organism>
<comment type="caution">
    <text evidence="6">The sequence shown here is derived from an EMBL/GenBank/DDBJ whole genome shotgun (WGS) entry which is preliminary data.</text>
</comment>
<evidence type="ECO:0000256" key="1">
    <source>
        <dbReference type="ARBA" id="ARBA00001946"/>
    </source>
</evidence>
<dbReference type="InterPro" id="IPR029787">
    <property type="entry name" value="Nucleotide_cyclase"/>
</dbReference>
<name>A0A3D0KBW9_9GAMM</name>
<dbReference type="GO" id="GO:0052621">
    <property type="term" value="F:diguanylate cyclase activity"/>
    <property type="evidence" value="ECO:0007669"/>
    <property type="project" value="UniProtKB-EC"/>
</dbReference>
<dbReference type="PANTHER" id="PTHR45138:SF9">
    <property type="entry name" value="DIGUANYLATE CYCLASE DGCM-RELATED"/>
    <property type="match status" value="1"/>
</dbReference>
<dbReference type="NCBIfam" id="TIGR00254">
    <property type="entry name" value="GGDEF"/>
    <property type="match status" value="1"/>
</dbReference>
<dbReference type="SMART" id="SM00267">
    <property type="entry name" value="GGDEF"/>
    <property type="match status" value="1"/>
</dbReference>
<gene>
    <name evidence="6" type="ORF">DEO68_00570</name>
</gene>
<proteinExistence type="predicted"/>
<feature type="domain" description="GGDEF" evidence="4">
    <location>
        <begin position="374"/>
        <end position="509"/>
    </location>
</feature>
<sequence>MTSRLAEDETLYTSLTSELPSFLGNALLRSASLPSLPAIAMQVLDIARSPRASLSDYARVIERDPGLTARLIAAANSVHYLRSAHPAQTSLEATQRLGLDATLATVLSFTLFPWPPTENAALQTWRRAIVAAVVASKLAHQLCPAQVGSAFTLALLQDIGILAILSTYPDEAEALYAERRMSHAQLVNAERRHFGSDHTLIGAWLAAKWGLPSSIVHAIDQSHDGFLTDDMATLCLRLSGPIADAWLSPEPSTTLAMLLRQLAVTETLPTNVIEALFHRLSEQIDLLTDILDLTVPAPVDSQTLLADAQQLLYQHSLTLTARLDAQQQQLDTLQLHNSALEERSRIDPLTQLANRAWLEQQLQERFALCNEQGRTMSVVFIDLDHFKVLNDQYGHQAGDLILERFGKTLASLTRSGDLAGRYGGEEFLIILPDETAQTARQLAERIALHLNEQPMLEIDQEALYITASMGIACLSDGNFSNERELIDAADQSMYFIKRSGRRGISIHGQD</sequence>
<dbReference type="PANTHER" id="PTHR45138">
    <property type="entry name" value="REGULATORY COMPONENTS OF SENSORY TRANSDUCTION SYSTEM"/>
    <property type="match status" value="1"/>
</dbReference>
<dbReference type="InterPro" id="IPR013976">
    <property type="entry name" value="HDOD"/>
</dbReference>
<dbReference type="EC" id="2.7.7.65" evidence="2"/>
<accession>A0A3D0KBW9</accession>
<dbReference type="SUPFAM" id="SSF109604">
    <property type="entry name" value="HD-domain/PDEase-like"/>
    <property type="match status" value="1"/>
</dbReference>
<evidence type="ECO:0000256" key="2">
    <source>
        <dbReference type="ARBA" id="ARBA00012528"/>
    </source>
</evidence>
<evidence type="ECO:0000313" key="6">
    <source>
        <dbReference type="EMBL" id="HCA00689.1"/>
    </source>
</evidence>
<dbReference type="Gene3D" id="3.30.70.270">
    <property type="match status" value="1"/>
</dbReference>
<dbReference type="PROSITE" id="PS50887">
    <property type="entry name" value="GGDEF"/>
    <property type="match status" value="1"/>
</dbReference>
<dbReference type="EMBL" id="DOTR01000006">
    <property type="protein sequence ID" value="HCA00689.1"/>
    <property type="molecule type" value="Genomic_DNA"/>
</dbReference>